<name>A0A1C3CZJ0_9GAMM</name>
<dbReference type="Proteomes" id="UP000186553">
    <property type="component" value="Unassembled WGS sequence"/>
</dbReference>
<dbReference type="EMBL" id="MBDL01000002">
    <property type="protein sequence ID" value="ODA14173.1"/>
    <property type="molecule type" value="Genomic_DNA"/>
</dbReference>
<comment type="caution">
    <text evidence="1">The sequence shown here is derived from an EMBL/GenBank/DDBJ whole genome shotgun (WGS) entry which is preliminary data.</text>
</comment>
<protein>
    <submittedName>
        <fullName evidence="1">Uncharacterized protein</fullName>
    </submittedName>
</protein>
<keyword evidence="2" id="KW-1185">Reference proteome</keyword>
<evidence type="ECO:0000313" key="2">
    <source>
        <dbReference type="Proteomes" id="UP000186553"/>
    </source>
</evidence>
<dbReference type="AlphaFoldDB" id="A0A1C3CZJ0"/>
<dbReference type="STRING" id="1891224.BBP83_13895"/>
<proteinExistence type="predicted"/>
<evidence type="ECO:0000313" key="1">
    <source>
        <dbReference type="EMBL" id="ODA14173.1"/>
    </source>
</evidence>
<sequence>MEVIGDKKKNNGHSIKQVLLFQKKLNVKAKYIIYINFLAIKLTLVKSLTFCNLVNLGIFDHCEKG</sequence>
<gene>
    <name evidence="1" type="ORF">BBP83_13895</name>
</gene>
<accession>A0A1C3CZJ0</accession>
<reference evidence="1 2" key="1">
    <citation type="submission" date="2016-07" db="EMBL/GenBank/DDBJ databases">
        <title>Acinetobacter sp. ANC 4603.</title>
        <authorList>
            <person name="Radolfova-Krizova L."/>
            <person name="Nemec A."/>
        </authorList>
    </citation>
    <scope>NUCLEOTIDE SEQUENCE [LARGE SCALE GENOMIC DNA]</scope>
    <source>
        <strain evidence="1 2">ANC 4603</strain>
    </source>
</reference>
<organism evidence="1 2">
    <name type="scientific">Acinetobacter celticus</name>
    <dbReference type="NCBI Taxonomy" id="1891224"/>
    <lineage>
        <taxon>Bacteria</taxon>
        <taxon>Pseudomonadati</taxon>
        <taxon>Pseudomonadota</taxon>
        <taxon>Gammaproteobacteria</taxon>
        <taxon>Moraxellales</taxon>
        <taxon>Moraxellaceae</taxon>
        <taxon>Acinetobacter</taxon>
    </lineage>
</organism>